<proteinExistence type="predicted"/>
<gene>
    <name evidence="1" type="ORF">NME_1424</name>
</gene>
<sequence length="50" mass="5758">MKTIICPNGSDRLKWKPGCRLPARPYKSAKLGCVRANSSEAEKIYFRRFL</sequence>
<organism evidence="1">
    <name type="scientific">Neisseria meningitidis alpha153</name>
    <dbReference type="NCBI Taxonomy" id="663926"/>
    <lineage>
        <taxon>Bacteria</taxon>
        <taxon>Pseudomonadati</taxon>
        <taxon>Pseudomonadota</taxon>
        <taxon>Betaproteobacteria</taxon>
        <taxon>Neisseriales</taxon>
        <taxon>Neisseriaceae</taxon>
        <taxon>Neisseria</taxon>
    </lineage>
</organism>
<accession>C6SDQ6</accession>
<dbReference type="EMBL" id="AM889137">
    <property type="protein sequence ID" value="CBA07322.1"/>
    <property type="molecule type" value="Genomic_DNA"/>
</dbReference>
<evidence type="ECO:0000313" key="1">
    <source>
        <dbReference type="EMBL" id="CBA07322.1"/>
    </source>
</evidence>
<reference evidence="1" key="1">
    <citation type="journal article" date="2008" name="Proc. Natl. Acad. Sci. U.S.A.">
        <title>Whole-genome comparison of disease and carriage strains provides insights into virulence evolution in Neisseria meningitidis.</title>
        <authorList>
            <person name="Schoen C."/>
            <person name="Blom J."/>
            <person name="Claus H."/>
            <person name="Schramm-Glueck A."/>
            <person name="Brandt P."/>
            <person name="Mueller T."/>
            <person name="Goesmann A."/>
            <person name="Joseph B."/>
            <person name="Konietzny S."/>
            <person name="Kurzai O."/>
            <person name="Schmitt C."/>
            <person name="Friedrich T."/>
            <person name="Linke B."/>
            <person name="Vogel U."/>
            <person name="Frosch M."/>
        </authorList>
    </citation>
    <scope>NUCLEOTIDE SEQUENCE</scope>
    <source>
        <strain evidence="1">Alpha153</strain>
    </source>
</reference>
<protein>
    <submittedName>
        <fullName evidence="1">Uncharacterized protein</fullName>
    </submittedName>
</protein>
<dbReference type="AlphaFoldDB" id="C6SDQ6"/>
<name>C6SDQ6_NEIME</name>